<evidence type="ECO:0000256" key="2">
    <source>
        <dbReference type="ARBA" id="ARBA00023157"/>
    </source>
</evidence>
<comment type="similarity">
    <text evidence="1">Belongs to the aerolysin family.</text>
</comment>
<feature type="domain" description="Aerolysin-like C-terminal" evidence="3">
    <location>
        <begin position="7"/>
        <end position="59"/>
    </location>
</feature>
<evidence type="ECO:0000313" key="4">
    <source>
        <dbReference type="EMBL" id="KKL12554.1"/>
    </source>
</evidence>
<protein>
    <recommendedName>
        <fullName evidence="3">Aerolysin-like C-terminal domain-containing protein</fullName>
    </recommendedName>
</protein>
<dbReference type="Pfam" id="PF01117">
    <property type="entry name" value="Aerolysin"/>
    <property type="match status" value="1"/>
</dbReference>
<organism evidence="4">
    <name type="scientific">marine sediment metagenome</name>
    <dbReference type="NCBI Taxonomy" id="412755"/>
    <lineage>
        <taxon>unclassified sequences</taxon>
        <taxon>metagenomes</taxon>
        <taxon>ecological metagenomes</taxon>
    </lineage>
</organism>
<evidence type="ECO:0000259" key="3">
    <source>
        <dbReference type="Pfam" id="PF01117"/>
    </source>
</evidence>
<comment type="caution">
    <text evidence="4">The sequence shown here is derived from an EMBL/GenBank/DDBJ whole genome shotgun (WGS) entry which is preliminary data.</text>
</comment>
<evidence type="ECO:0000256" key="1">
    <source>
        <dbReference type="ARBA" id="ARBA00009831"/>
    </source>
</evidence>
<dbReference type="AlphaFoldDB" id="A0A0F9ASH1"/>
<dbReference type="InterPro" id="IPR055267">
    <property type="entry name" value="Aerolysin-like_C"/>
</dbReference>
<accession>A0A0F9ASH1</accession>
<dbReference type="EMBL" id="LAZR01041209">
    <property type="protein sequence ID" value="KKL12554.1"/>
    <property type="molecule type" value="Genomic_DNA"/>
</dbReference>
<sequence>MDLKTLEETPPWDWPEGTNKFFLDILRNNQAEKTDRLLAAELTGDFTVINDELADILLSILQNGNESEKLRAKAVISLGPVLEYTDTDGFEDPGDVPISENTFHRKT</sequence>
<proteinExistence type="inferred from homology"/>
<name>A0A0F9ASH1_9ZZZZ</name>
<gene>
    <name evidence="4" type="ORF">LCGC14_2534610</name>
</gene>
<reference evidence="4" key="1">
    <citation type="journal article" date="2015" name="Nature">
        <title>Complex archaea that bridge the gap between prokaryotes and eukaryotes.</title>
        <authorList>
            <person name="Spang A."/>
            <person name="Saw J.H."/>
            <person name="Jorgensen S.L."/>
            <person name="Zaremba-Niedzwiedzka K."/>
            <person name="Martijn J."/>
            <person name="Lind A.E."/>
            <person name="van Eijk R."/>
            <person name="Schleper C."/>
            <person name="Guy L."/>
            <person name="Ettema T.J."/>
        </authorList>
    </citation>
    <scope>NUCLEOTIDE SEQUENCE</scope>
</reference>
<keyword evidence="2" id="KW-1015">Disulfide bond</keyword>